<reference evidence="1" key="1">
    <citation type="journal article" date="2023" name="PLoS Negl. Trop. Dis.">
        <title>A genome sequence for Biomphalaria pfeifferi, the major vector snail for the human-infecting parasite Schistosoma mansoni.</title>
        <authorList>
            <person name="Bu L."/>
            <person name="Lu L."/>
            <person name="Laidemitt M.R."/>
            <person name="Zhang S.M."/>
            <person name="Mutuku M."/>
            <person name="Mkoji G."/>
            <person name="Steinauer M."/>
            <person name="Loker E.S."/>
        </authorList>
    </citation>
    <scope>NUCLEOTIDE SEQUENCE</scope>
    <source>
        <strain evidence="1">KasaAsao</strain>
    </source>
</reference>
<organism evidence="1 2">
    <name type="scientific">Biomphalaria pfeifferi</name>
    <name type="common">Bloodfluke planorb</name>
    <name type="synonym">Freshwater snail</name>
    <dbReference type="NCBI Taxonomy" id="112525"/>
    <lineage>
        <taxon>Eukaryota</taxon>
        <taxon>Metazoa</taxon>
        <taxon>Spiralia</taxon>
        <taxon>Lophotrochozoa</taxon>
        <taxon>Mollusca</taxon>
        <taxon>Gastropoda</taxon>
        <taxon>Heterobranchia</taxon>
        <taxon>Euthyneura</taxon>
        <taxon>Panpulmonata</taxon>
        <taxon>Hygrophila</taxon>
        <taxon>Lymnaeoidea</taxon>
        <taxon>Planorbidae</taxon>
        <taxon>Biomphalaria</taxon>
    </lineage>
</organism>
<proteinExistence type="predicted"/>
<comment type="caution">
    <text evidence="1">The sequence shown here is derived from an EMBL/GenBank/DDBJ whole genome shotgun (WGS) entry which is preliminary data.</text>
</comment>
<dbReference type="EMBL" id="JASAOG010000015">
    <property type="protein sequence ID" value="KAK0065080.1"/>
    <property type="molecule type" value="Genomic_DNA"/>
</dbReference>
<keyword evidence="2" id="KW-1185">Reference proteome</keyword>
<gene>
    <name evidence="1" type="ORF">Bpfe_005638</name>
</gene>
<reference evidence="1" key="2">
    <citation type="submission" date="2023-04" db="EMBL/GenBank/DDBJ databases">
        <authorList>
            <person name="Bu L."/>
            <person name="Lu L."/>
            <person name="Laidemitt M.R."/>
            <person name="Zhang S.M."/>
            <person name="Mutuku M."/>
            <person name="Mkoji G."/>
            <person name="Steinauer M."/>
            <person name="Loker E.S."/>
        </authorList>
    </citation>
    <scope>NUCLEOTIDE SEQUENCE</scope>
    <source>
        <strain evidence="1">KasaAsao</strain>
        <tissue evidence="1">Whole Snail</tissue>
    </source>
</reference>
<name>A0AAD8C2P1_BIOPF</name>
<evidence type="ECO:0000313" key="1">
    <source>
        <dbReference type="EMBL" id="KAK0065080.1"/>
    </source>
</evidence>
<protein>
    <submittedName>
        <fullName evidence="1">Uncharacterized protein</fullName>
    </submittedName>
</protein>
<sequence>MFECEPTENHVILLIKAIAEKYLQERYHYAAKHYTFRNHMQKGAVSRQVHTKLILFS</sequence>
<evidence type="ECO:0000313" key="2">
    <source>
        <dbReference type="Proteomes" id="UP001233172"/>
    </source>
</evidence>
<dbReference type="AlphaFoldDB" id="A0AAD8C2P1"/>
<accession>A0AAD8C2P1</accession>
<dbReference type="Proteomes" id="UP001233172">
    <property type="component" value="Unassembled WGS sequence"/>
</dbReference>
<feature type="non-terminal residue" evidence="1">
    <location>
        <position position="57"/>
    </location>
</feature>